<proteinExistence type="predicted"/>
<sequence length="138" mass="15063">MGGNGMALAKLALSYQLLTLLLLGTLPWSQAIVFVPKIAPVLILRKVGIPRSVIETLGREAQHATGLAQRPSLPGYLTSAFFPKGPIRGRTPQSGRQERTCSRKPGIQTNDLWVELTNKNRIISSRKLESTFLPADTS</sequence>
<accession>A0A151MUQ3</accession>
<evidence type="ECO:0000313" key="2">
    <source>
        <dbReference type="EMBL" id="KYO28204.1"/>
    </source>
</evidence>
<organism evidence="2 3">
    <name type="scientific">Alligator mississippiensis</name>
    <name type="common">American alligator</name>
    <dbReference type="NCBI Taxonomy" id="8496"/>
    <lineage>
        <taxon>Eukaryota</taxon>
        <taxon>Metazoa</taxon>
        <taxon>Chordata</taxon>
        <taxon>Craniata</taxon>
        <taxon>Vertebrata</taxon>
        <taxon>Euteleostomi</taxon>
        <taxon>Archelosauria</taxon>
        <taxon>Archosauria</taxon>
        <taxon>Crocodylia</taxon>
        <taxon>Alligatoridae</taxon>
        <taxon>Alligatorinae</taxon>
        <taxon>Alligator</taxon>
    </lineage>
</organism>
<reference evidence="2 3" key="1">
    <citation type="journal article" date="2012" name="Genome Biol.">
        <title>Sequencing three crocodilian genomes to illuminate the evolution of archosaurs and amniotes.</title>
        <authorList>
            <person name="St John J.A."/>
            <person name="Braun E.L."/>
            <person name="Isberg S.R."/>
            <person name="Miles L.G."/>
            <person name="Chong A.Y."/>
            <person name="Gongora J."/>
            <person name="Dalzell P."/>
            <person name="Moran C."/>
            <person name="Bed'hom B."/>
            <person name="Abzhanov A."/>
            <person name="Burgess S.C."/>
            <person name="Cooksey A.M."/>
            <person name="Castoe T.A."/>
            <person name="Crawford N.G."/>
            <person name="Densmore L.D."/>
            <person name="Drew J.C."/>
            <person name="Edwards S.V."/>
            <person name="Faircloth B.C."/>
            <person name="Fujita M.K."/>
            <person name="Greenwold M.J."/>
            <person name="Hoffmann F.G."/>
            <person name="Howard J.M."/>
            <person name="Iguchi T."/>
            <person name="Janes D.E."/>
            <person name="Khan S.Y."/>
            <person name="Kohno S."/>
            <person name="de Koning A.J."/>
            <person name="Lance S.L."/>
            <person name="McCarthy F.M."/>
            <person name="McCormack J.E."/>
            <person name="Merchant M.E."/>
            <person name="Peterson D.G."/>
            <person name="Pollock D.D."/>
            <person name="Pourmand N."/>
            <person name="Raney B.J."/>
            <person name="Roessler K.A."/>
            <person name="Sanford J.R."/>
            <person name="Sawyer R.H."/>
            <person name="Schmidt C.J."/>
            <person name="Triplett E.W."/>
            <person name="Tuberville T.D."/>
            <person name="Venegas-Anaya M."/>
            <person name="Howard J.T."/>
            <person name="Jarvis E.D."/>
            <person name="Guillette L.J.Jr."/>
            <person name="Glenn T.C."/>
            <person name="Green R.E."/>
            <person name="Ray D.A."/>
        </authorList>
    </citation>
    <scope>NUCLEOTIDE SEQUENCE [LARGE SCALE GENOMIC DNA]</scope>
    <source>
        <strain evidence="2">KSC_2009_1</strain>
    </source>
</reference>
<feature type="region of interest" description="Disordered" evidence="1">
    <location>
        <begin position="82"/>
        <end position="103"/>
    </location>
</feature>
<dbReference type="AlphaFoldDB" id="A0A151MUQ3"/>
<evidence type="ECO:0000313" key="3">
    <source>
        <dbReference type="Proteomes" id="UP000050525"/>
    </source>
</evidence>
<comment type="caution">
    <text evidence="2">The sequence shown here is derived from an EMBL/GenBank/DDBJ whole genome shotgun (WGS) entry which is preliminary data.</text>
</comment>
<protein>
    <submittedName>
        <fullName evidence="2">Uncharacterized protein</fullName>
    </submittedName>
</protein>
<dbReference type="Proteomes" id="UP000050525">
    <property type="component" value="Unassembled WGS sequence"/>
</dbReference>
<keyword evidence="3" id="KW-1185">Reference proteome</keyword>
<dbReference type="EMBL" id="AKHW03004996">
    <property type="protein sequence ID" value="KYO28204.1"/>
    <property type="molecule type" value="Genomic_DNA"/>
</dbReference>
<evidence type="ECO:0000256" key="1">
    <source>
        <dbReference type="SAM" id="MobiDB-lite"/>
    </source>
</evidence>
<name>A0A151MUQ3_ALLMI</name>
<gene>
    <name evidence="2" type="ORF">Y1Q_0006934</name>
</gene>